<dbReference type="Pfam" id="PF00657">
    <property type="entry name" value="Lipase_GDSL"/>
    <property type="match status" value="1"/>
</dbReference>
<keyword evidence="2" id="KW-0378">Hydrolase</keyword>
<dbReference type="SUPFAM" id="SSF52266">
    <property type="entry name" value="SGNH hydrolase"/>
    <property type="match status" value="1"/>
</dbReference>
<dbReference type="CDD" id="cd01846">
    <property type="entry name" value="fatty_acyltransferase_like"/>
    <property type="match status" value="1"/>
</dbReference>
<dbReference type="EMBL" id="JALJOS010000056">
    <property type="protein sequence ID" value="KAK9818741.1"/>
    <property type="molecule type" value="Genomic_DNA"/>
</dbReference>
<reference evidence="3 4" key="1">
    <citation type="journal article" date="2024" name="Nat. Commun.">
        <title>Phylogenomics reveals the evolutionary origins of lichenization in chlorophyte algae.</title>
        <authorList>
            <person name="Puginier C."/>
            <person name="Libourel C."/>
            <person name="Otte J."/>
            <person name="Skaloud P."/>
            <person name="Haon M."/>
            <person name="Grisel S."/>
            <person name="Petersen M."/>
            <person name="Berrin J.G."/>
            <person name="Delaux P.M."/>
            <person name="Dal Grande F."/>
            <person name="Keller J."/>
        </authorList>
    </citation>
    <scope>NUCLEOTIDE SEQUENCE [LARGE SCALE GENOMIC DNA]</scope>
    <source>
        <strain evidence="3 4">SAG 2145</strain>
    </source>
</reference>
<dbReference type="PANTHER" id="PTHR45648:SF22">
    <property type="entry name" value="GDSL LIPASE_ACYLHYDROLASE FAMILY PROTEIN (AFU_ORTHOLOGUE AFUA_4G14700)"/>
    <property type="match status" value="1"/>
</dbReference>
<dbReference type="InterPro" id="IPR036514">
    <property type="entry name" value="SGNH_hydro_sf"/>
</dbReference>
<dbReference type="Gene3D" id="3.40.50.1110">
    <property type="entry name" value="SGNH hydrolase"/>
    <property type="match status" value="1"/>
</dbReference>
<comment type="caution">
    <text evidence="3">The sequence shown here is derived from an EMBL/GenBank/DDBJ whole genome shotgun (WGS) entry which is preliminary data.</text>
</comment>
<dbReference type="InterPro" id="IPR051058">
    <property type="entry name" value="GDSL_Est/Lipase"/>
</dbReference>
<keyword evidence="4" id="KW-1185">Reference proteome</keyword>
<organism evidence="3 4">
    <name type="scientific">Apatococcus lobatus</name>
    <dbReference type="NCBI Taxonomy" id="904363"/>
    <lineage>
        <taxon>Eukaryota</taxon>
        <taxon>Viridiplantae</taxon>
        <taxon>Chlorophyta</taxon>
        <taxon>core chlorophytes</taxon>
        <taxon>Trebouxiophyceae</taxon>
        <taxon>Chlorellales</taxon>
        <taxon>Chlorellaceae</taxon>
        <taxon>Apatococcus</taxon>
    </lineage>
</organism>
<dbReference type="GO" id="GO:0016788">
    <property type="term" value="F:hydrolase activity, acting on ester bonds"/>
    <property type="evidence" value="ECO:0007669"/>
    <property type="project" value="InterPro"/>
</dbReference>
<dbReference type="AlphaFoldDB" id="A0AAW1PYG5"/>
<name>A0AAW1PYG5_9CHLO</name>
<evidence type="ECO:0000313" key="3">
    <source>
        <dbReference type="EMBL" id="KAK9818741.1"/>
    </source>
</evidence>
<evidence type="ECO:0000313" key="4">
    <source>
        <dbReference type="Proteomes" id="UP001438707"/>
    </source>
</evidence>
<sequence>MFGDSLSDDGRGANPIVRDAINTAQVDVGFFPSAPYLLGRFSNGPVWIETVATLTGNALENLATGNSPSGATTGAFQILPPFGYLAQTAIVPVPSSVQQAQSYVATHGGSVNPAFTYIVLIGSNDYVYTVNNVSVTTPAAVVQFIGITLDTLYQAGARKFVVLNQPPLGDFPLFKPPFVPAAASPGVQAQFTALVNQHNALLPGLISSFPASHTGATVAFYDLHDFYERVFATPAAFGISNIVNVCYQGPGFFQDFTGFFANPLCSNPGPEGYAFFDGVHPTKQFHAQLAADFVAQLRSQLS</sequence>
<dbReference type="InterPro" id="IPR001087">
    <property type="entry name" value="GDSL"/>
</dbReference>
<evidence type="ECO:0000256" key="1">
    <source>
        <dbReference type="ARBA" id="ARBA00008668"/>
    </source>
</evidence>
<protein>
    <submittedName>
        <fullName evidence="3">Uncharacterized protein</fullName>
    </submittedName>
</protein>
<comment type="similarity">
    <text evidence="1">Belongs to the 'GDSL' lipolytic enzyme family.</text>
</comment>
<dbReference type="PANTHER" id="PTHR45648">
    <property type="entry name" value="GDSL LIPASE/ACYLHYDROLASE FAMILY PROTEIN (AFU_ORTHOLOGUE AFUA_4G14700)"/>
    <property type="match status" value="1"/>
</dbReference>
<evidence type="ECO:0000256" key="2">
    <source>
        <dbReference type="ARBA" id="ARBA00022801"/>
    </source>
</evidence>
<proteinExistence type="inferred from homology"/>
<accession>A0AAW1PYG5</accession>
<gene>
    <name evidence="3" type="ORF">WJX74_007015</name>
</gene>
<dbReference type="Proteomes" id="UP001438707">
    <property type="component" value="Unassembled WGS sequence"/>
</dbReference>